<keyword evidence="3" id="KW-0479">Metal-binding</keyword>
<dbReference type="Gene3D" id="3.40.190.10">
    <property type="entry name" value="Periplasmic binding protein-like II"/>
    <property type="match status" value="2"/>
</dbReference>
<comment type="similarity">
    <text evidence="1">Belongs to the bacterial solute-binding protein 1 family.</text>
</comment>
<dbReference type="RefSeq" id="WP_162420079.1">
    <property type="nucleotide sequence ID" value="NZ_MARB01000002.1"/>
</dbReference>
<reference evidence="4 5" key="1">
    <citation type="submission" date="2016-06" db="EMBL/GenBank/DDBJ databases">
        <title>Genome sequence of endosymbiont of Candidatus Endolucinida thiodiazotropha.</title>
        <authorList>
            <person name="Poehlein A."/>
            <person name="Koenig S."/>
            <person name="Heiden S.E."/>
            <person name="Thuermer A."/>
            <person name="Voget S."/>
            <person name="Daniel R."/>
            <person name="Markert S."/>
            <person name="Gros O."/>
            <person name="Schweder T."/>
        </authorList>
    </citation>
    <scope>NUCLEOTIDE SEQUENCE [LARGE SCALE GENOMIC DNA]</scope>
    <source>
        <strain evidence="4 5">COS</strain>
    </source>
</reference>
<feature type="binding site" evidence="3">
    <location>
        <position position="218"/>
    </location>
    <ligand>
        <name>Fe cation</name>
        <dbReference type="ChEBI" id="CHEBI:24875"/>
    </ligand>
</feature>
<evidence type="ECO:0000256" key="3">
    <source>
        <dbReference type="PIRSR" id="PIRSR002825-1"/>
    </source>
</evidence>
<dbReference type="Proteomes" id="UP000094769">
    <property type="component" value="Unassembled WGS sequence"/>
</dbReference>
<dbReference type="InterPro" id="IPR026045">
    <property type="entry name" value="Ferric-bd"/>
</dbReference>
<dbReference type="GO" id="GO:0030288">
    <property type="term" value="C:outer membrane-bounded periplasmic space"/>
    <property type="evidence" value="ECO:0007669"/>
    <property type="project" value="TreeGrafter"/>
</dbReference>
<dbReference type="GO" id="GO:0046872">
    <property type="term" value="F:metal ion binding"/>
    <property type="evidence" value="ECO:0007669"/>
    <property type="project" value="UniProtKB-KW"/>
</dbReference>
<protein>
    <submittedName>
        <fullName evidence="4">Iron deficiency-induced protein A</fullName>
    </submittedName>
</protein>
<gene>
    <name evidence="4" type="primary">idiA_1</name>
    <name evidence="4" type="ORF">CODIS_02890</name>
</gene>
<dbReference type="PANTHER" id="PTHR30006:SF15">
    <property type="entry name" value="IRON-UTILIZATION PERIPLASMIC PROTEIN"/>
    <property type="match status" value="1"/>
</dbReference>
<dbReference type="AlphaFoldDB" id="A0A7Z0VP43"/>
<keyword evidence="2" id="KW-0732">Signal</keyword>
<dbReference type="SUPFAM" id="SSF53850">
    <property type="entry name" value="Periplasmic binding protein-like II"/>
    <property type="match status" value="1"/>
</dbReference>
<proteinExistence type="inferred from homology"/>
<evidence type="ECO:0000313" key="5">
    <source>
        <dbReference type="Proteomes" id="UP000094769"/>
    </source>
</evidence>
<keyword evidence="5" id="KW-1185">Reference proteome</keyword>
<evidence type="ECO:0000256" key="2">
    <source>
        <dbReference type="ARBA" id="ARBA00022729"/>
    </source>
</evidence>
<dbReference type="PANTHER" id="PTHR30006">
    <property type="entry name" value="THIAMINE-BINDING PERIPLASMIC PROTEIN-RELATED"/>
    <property type="match status" value="1"/>
</dbReference>
<name>A0A7Z0VP43_9GAMM</name>
<organism evidence="4 5">
    <name type="scientific">Candidatus Thiodiazotropha endolucinida</name>
    <dbReference type="NCBI Taxonomy" id="1655433"/>
    <lineage>
        <taxon>Bacteria</taxon>
        <taxon>Pseudomonadati</taxon>
        <taxon>Pseudomonadota</taxon>
        <taxon>Gammaproteobacteria</taxon>
        <taxon>Chromatiales</taxon>
        <taxon>Sedimenticolaceae</taxon>
        <taxon>Candidatus Thiodiazotropha</taxon>
    </lineage>
</organism>
<sequence length="335" mass="37342">MIRLCIILIVTLFVTPISASDESLVIYGSRQQALMAPLLQAYQASRGVAVRYVQDKSDTLLQRLAEEGDASPADLLLTADIGVLEAAREMGLLQAKQSQLLSSLIPAEYRDPQGFWYGLSLRARMLLYVPGRIPRFELRDYADLSSSALEGRVCMRDLKHVYNQSLIAALLARWGEKRVRAWLSGVIFNLARPPQGGDRDQVRALAKGECDVAVVNSYYFAMMLDSDNERDREVANRVSRVWPETGVHVNISGGGVTHYSPHPQLAIDFLEFLAGFDSQRLFAELNHEYPVVAGVPVSHTLMRLGAFEADFRPLALIARQREKASKVIHDLSNTD</sequence>
<keyword evidence="3" id="KW-0408">Iron</keyword>
<evidence type="ECO:0000256" key="1">
    <source>
        <dbReference type="ARBA" id="ARBA00008520"/>
    </source>
</evidence>
<dbReference type="Pfam" id="PF13343">
    <property type="entry name" value="SBP_bac_6"/>
    <property type="match status" value="1"/>
</dbReference>
<accession>A0A7Z0VP43</accession>
<dbReference type="PIRSF" id="PIRSF002825">
    <property type="entry name" value="CfbpA"/>
    <property type="match status" value="1"/>
</dbReference>
<evidence type="ECO:0000313" key="4">
    <source>
        <dbReference type="EMBL" id="ODJ89190.1"/>
    </source>
</evidence>
<dbReference type="EMBL" id="MARB01000002">
    <property type="protein sequence ID" value="ODJ89190.1"/>
    <property type="molecule type" value="Genomic_DNA"/>
</dbReference>
<feature type="binding site" evidence="3">
    <location>
        <position position="219"/>
    </location>
    <ligand>
        <name>Fe cation</name>
        <dbReference type="ChEBI" id="CHEBI:24875"/>
    </ligand>
</feature>
<comment type="caution">
    <text evidence="4">The sequence shown here is derived from an EMBL/GenBank/DDBJ whole genome shotgun (WGS) entry which is preliminary data.</text>
</comment>